<dbReference type="GO" id="GO:0003677">
    <property type="term" value="F:DNA binding"/>
    <property type="evidence" value="ECO:0007669"/>
    <property type="project" value="UniProtKB-KW"/>
</dbReference>
<dbReference type="AlphaFoldDB" id="A0A917UXN9"/>
<evidence type="ECO:0000313" key="6">
    <source>
        <dbReference type="Proteomes" id="UP000636956"/>
    </source>
</evidence>
<reference evidence="5" key="2">
    <citation type="submission" date="2020-09" db="EMBL/GenBank/DDBJ databases">
        <authorList>
            <person name="Sun Q."/>
            <person name="Zhou Y."/>
        </authorList>
    </citation>
    <scope>NUCLEOTIDE SEQUENCE</scope>
    <source>
        <strain evidence="5">CGMCC 1.8984</strain>
    </source>
</reference>
<dbReference type="InterPro" id="IPR050090">
    <property type="entry name" value="Tyrosine_recombinase_XerCD"/>
</dbReference>
<evidence type="ECO:0000256" key="3">
    <source>
        <dbReference type="ARBA" id="ARBA00023172"/>
    </source>
</evidence>
<keyword evidence="2" id="KW-0238">DNA-binding</keyword>
<dbReference type="PANTHER" id="PTHR30349">
    <property type="entry name" value="PHAGE INTEGRASE-RELATED"/>
    <property type="match status" value="1"/>
</dbReference>
<keyword evidence="6" id="KW-1185">Reference proteome</keyword>
<proteinExistence type="inferred from homology"/>
<organism evidence="5 6">
    <name type="scientific">Agromyces bauzanensis</name>
    <dbReference type="NCBI Taxonomy" id="1308924"/>
    <lineage>
        <taxon>Bacteria</taxon>
        <taxon>Bacillati</taxon>
        <taxon>Actinomycetota</taxon>
        <taxon>Actinomycetes</taxon>
        <taxon>Micrococcales</taxon>
        <taxon>Microbacteriaceae</taxon>
        <taxon>Agromyces</taxon>
    </lineage>
</organism>
<reference evidence="5" key="1">
    <citation type="journal article" date="2014" name="Int. J. Syst. Evol. Microbiol.">
        <title>Complete genome sequence of Corynebacterium casei LMG S-19264T (=DSM 44701T), isolated from a smear-ripened cheese.</title>
        <authorList>
            <consortium name="US DOE Joint Genome Institute (JGI-PGF)"/>
            <person name="Walter F."/>
            <person name="Albersmeier A."/>
            <person name="Kalinowski J."/>
            <person name="Ruckert C."/>
        </authorList>
    </citation>
    <scope>NUCLEOTIDE SEQUENCE</scope>
    <source>
        <strain evidence="5">CGMCC 1.8984</strain>
    </source>
</reference>
<comment type="similarity">
    <text evidence="1">Belongs to the 'phage' integrase family.</text>
</comment>
<accession>A0A917UXN9</accession>
<dbReference type="EMBL" id="BMMD01000036">
    <property type="protein sequence ID" value="GGJ93762.1"/>
    <property type="molecule type" value="Genomic_DNA"/>
</dbReference>
<comment type="caution">
    <text evidence="5">The sequence shown here is derived from an EMBL/GenBank/DDBJ whole genome shotgun (WGS) entry which is preliminary data.</text>
</comment>
<dbReference type="GO" id="GO:0015074">
    <property type="term" value="P:DNA integration"/>
    <property type="evidence" value="ECO:0007669"/>
    <property type="project" value="InterPro"/>
</dbReference>
<dbReference type="InterPro" id="IPR002104">
    <property type="entry name" value="Integrase_catalytic"/>
</dbReference>
<protein>
    <submittedName>
        <fullName evidence="5">Integrase</fullName>
    </submittedName>
</protein>
<evidence type="ECO:0000256" key="2">
    <source>
        <dbReference type="ARBA" id="ARBA00023125"/>
    </source>
</evidence>
<dbReference type="InterPro" id="IPR013762">
    <property type="entry name" value="Integrase-like_cat_sf"/>
</dbReference>
<dbReference type="PROSITE" id="PS51898">
    <property type="entry name" value="TYR_RECOMBINASE"/>
    <property type="match status" value="1"/>
</dbReference>
<evidence type="ECO:0000259" key="4">
    <source>
        <dbReference type="PROSITE" id="PS51898"/>
    </source>
</evidence>
<keyword evidence="3" id="KW-0233">DNA recombination</keyword>
<dbReference type="InterPro" id="IPR011010">
    <property type="entry name" value="DNA_brk_join_enz"/>
</dbReference>
<evidence type="ECO:0000313" key="5">
    <source>
        <dbReference type="EMBL" id="GGJ93762.1"/>
    </source>
</evidence>
<dbReference type="PANTHER" id="PTHR30349:SF41">
    <property type="entry name" value="INTEGRASE_RECOMBINASE PROTEIN MJ0367-RELATED"/>
    <property type="match status" value="1"/>
</dbReference>
<evidence type="ECO:0000256" key="1">
    <source>
        <dbReference type="ARBA" id="ARBA00008857"/>
    </source>
</evidence>
<feature type="domain" description="Tyr recombinase" evidence="4">
    <location>
        <begin position="99"/>
        <end position="296"/>
    </location>
</feature>
<dbReference type="SUPFAM" id="SSF56349">
    <property type="entry name" value="DNA breaking-rejoining enzymes"/>
    <property type="match status" value="1"/>
</dbReference>
<gene>
    <name evidence="5" type="ORF">GCM10011372_35260</name>
</gene>
<dbReference type="GO" id="GO:0006310">
    <property type="term" value="P:DNA recombination"/>
    <property type="evidence" value="ECO:0007669"/>
    <property type="project" value="UniProtKB-KW"/>
</dbReference>
<dbReference type="Pfam" id="PF00589">
    <property type="entry name" value="Phage_integrase"/>
    <property type="match status" value="1"/>
</dbReference>
<sequence length="310" mass="33923">MSALGGHVTEYLRLRRALGFTLADPGRVLPQFVAWMEVRGGETVTVEAALEWTRLTVNASTTRLSQRLGAVRGFARYLHSIDPATEIPPAGVFGKPERFVPHIYTDEQLTALLAATRRLEPALRAATIHALFGLLISTGMRIGEALRLTDDDVDLVGGVLTIRHAKFDRDRLVPLHPTVTDMLGDYARDRDRHHASARDGAFFVSGSGAALGYNHVHAGFRVLLGWTGIVTAAGNQPRVHDLRHAFTVNTLIGWQRDGIDIGGRLPVLSTYLGHVSPASTYWYLQAVPELMRHAADRLEVHAKIAPGVVS</sequence>
<dbReference type="Gene3D" id="1.10.443.10">
    <property type="entry name" value="Intergrase catalytic core"/>
    <property type="match status" value="1"/>
</dbReference>
<dbReference type="Proteomes" id="UP000636956">
    <property type="component" value="Unassembled WGS sequence"/>
</dbReference>
<name>A0A917UXN9_9MICO</name>